<dbReference type="SMART" id="SM00947">
    <property type="entry name" value="Pro_CA"/>
    <property type="match status" value="1"/>
</dbReference>
<comment type="catalytic activity">
    <reaction evidence="5">
        <text>hydrogencarbonate + H(+) = CO2 + H2O</text>
        <dbReference type="Rhea" id="RHEA:10748"/>
        <dbReference type="ChEBI" id="CHEBI:15377"/>
        <dbReference type="ChEBI" id="CHEBI:15378"/>
        <dbReference type="ChEBI" id="CHEBI:16526"/>
        <dbReference type="ChEBI" id="CHEBI:17544"/>
        <dbReference type="EC" id="4.2.1.1"/>
    </reaction>
</comment>
<evidence type="ECO:0000313" key="9">
    <source>
        <dbReference type="Proteomes" id="UP000031549"/>
    </source>
</evidence>
<evidence type="ECO:0000313" key="8">
    <source>
        <dbReference type="EMBL" id="NEU75221.1"/>
    </source>
</evidence>
<evidence type="ECO:0000256" key="2">
    <source>
        <dbReference type="ARBA" id="ARBA00012925"/>
    </source>
</evidence>
<keyword evidence="7" id="KW-1133">Transmembrane helix</keyword>
<proteinExistence type="inferred from homology"/>
<feature type="binding site" evidence="6">
    <location>
        <position position="101"/>
    </location>
    <ligand>
        <name>Zn(2+)</name>
        <dbReference type="ChEBI" id="CHEBI:29105"/>
    </ligand>
</feature>
<keyword evidence="7" id="KW-0472">Membrane</keyword>
<dbReference type="Pfam" id="PF00484">
    <property type="entry name" value="Pro_CA"/>
    <property type="match status" value="1"/>
</dbReference>
<dbReference type="EC" id="4.2.1.1" evidence="2"/>
<evidence type="ECO:0000256" key="1">
    <source>
        <dbReference type="ARBA" id="ARBA00006217"/>
    </source>
</evidence>
<feature type="transmembrane region" description="Helical" evidence="7">
    <location>
        <begin position="12"/>
        <end position="31"/>
    </location>
</feature>
<feature type="binding site" evidence="6">
    <location>
        <position position="157"/>
    </location>
    <ligand>
        <name>Zn(2+)</name>
        <dbReference type="ChEBI" id="CHEBI:29105"/>
    </ligand>
</feature>
<dbReference type="PROSITE" id="PS00704">
    <property type="entry name" value="PROK_CO2_ANHYDRASE_1"/>
    <property type="match status" value="1"/>
</dbReference>
<dbReference type="PANTHER" id="PTHR11002">
    <property type="entry name" value="CARBONIC ANHYDRASE"/>
    <property type="match status" value="1"/>
</dbReference>
<comment type="cofactor">
    <cofactor evidence="6">
        <name>Zn(2+)</name>
        <dbReference type="ChEBI" id="CHEBI:29105"/>
    </cofactor>
    <text evidence="6">Binds 1 zinc ion per subunit.</text>
</comment>
<dbReference type="InterPro" id="IPR006311">
    <property type="entry name" value="TAT_signal"/>
</dbReference>
<evidence type="ECO:0000256" key="7">
    <source>
        <dbReference type="SAM" id="Phobius"/>
    </source>
</evidence>
<evidence type="ECO:0000256" key="6">
    <source>
        <dbReference type="PIRSR" id="PIRSR601765-1"/>
    </source>
</evidence>
<reference evidence="8 9" key="1">
    <citation type="journal article" date="2015" name="Genome Announc.">
        <title>Draft Genome Sequence of Cyanobacterium Hassallia byssoidea Strain VB512170, Isolated from Monuments in India.</title>
        <authorList>
            <person name="Singh D."/>
            <person name="Chandrababunaidu M.M."/>
            <person name="Panda A."/>
            <person name="Sen D."/>
            <person name="Bhattacharyya S."/>
            <person name="Adhikary S.P."/>
            <person name="Tripathy S."/>
        </authorList>
    </citation>
    <scope>NUCLEOTIDE SEQUENCE [LARGE SCALE GENOMIC DNA]</scope>
    <source>
        <strain evidence="8 9">VB512170</strain>
    </source>
</reference>
<keyword evidence="6" id="KW-0479">Metal-binding</keyword>
<dbReference type="Proteomes" id="UP000031549">
    <property type="component" value="Unassembled WGS sequence"/>
</dbReference>
<dbReference type="PANTHER" id="PTHR11002:SF79">
    <property type="entry name" value="CARBONIC ANHYDRASE 2"/>
    <property type="match status" value="1"/>
</dbReference>
<dbReference type="EMBL" id="JTCM02000062">
    <property type="protein sequence ID" value="NEU75221.1"/>
    <property type="molecule type" value="Genomic_DNA"/>
</dbReference>
<gene>
    <name evidence="8" type="ORF">PI95_022330</name>
</gene>
<keyword evidence="9" id="KW-1185">Reference proteome</keyword>
<name>A0A846HFJ1_9CYAN</name>
<evidence type="ECO:0000256" key="4">
    <source>
        <dbReference type="ARBA" id="ARBA00023239"/>
    </source>
</evidence>
<accession>A0A846HFJ1</accession>
<dbReference type="CDD" id="cd03378">
    <property type="entry name" value="beta_CA_cladeC"/>
    <property type="match status" value="1"/>
</dbReference>
<evidence type="ECO:0000256" key="5">
    <source>
        <dbReference type="ARBA" id="ARBA00048348"/>
    </source>
</evidence>
<keyword evidence="4" id="KW-0456">Lyase</keyword>
<dbReference type="AlphaFoldDB" id="A0A846HFJ1"/>
<dbReference type="GO" id="GO:0015976">
    <property type="term" value="P:carbon utilization"/>
    <property type="evidence" value="ECO:0007669"/>
    <property type="project" value="InterPro"/>
</dbReference>
<evidence type="ECO:0000256" key="3">
    <source>
        <dbReference type="ARBA" id="ARBA00022833"/>
    </source>
</evidence>
<organism evidence="8 9">
    <name type="scientific">Hassallia byssoidea VB512170</name>
    <dbReference type="NCBI Taxonomy" id="1304833"/>
    <lineage>
        <taxon>Bacteria</taxon>
        <taxon>Bacillati</taxon>
        <taxon>Cyanobacteriota</taxon>
        <taxon>Cyanophyceae</taxon>
        <taxon>Nostocales</taxon>
        <taxon>Tolypothrichaceae</taxon>
        <taxon>Hassallia</taxon>
    </lineage>
</organism>
<dbReference type="PROSITE" id="PS51318">
    <property type="entry name" value="TAT"/>
    <property type="match status" value="1"/>
</dbReference>
<dbReference type="GO" id="GO:0008270">
    <property type="term" value="F:zinc ion binding"/>
    <property type="evidence" value="ECO:0007669"/>
    <property type="project" value="InterPro"/>
</dbReference>
<dbReference type="Gene3D" id="3.40.1050.10">
    <property type="entry name" value="Carbonic anhydrase"/>
    <property type="match status" value="1"/>
</dbReference>
<sequence length="243" mass="26353">MSRINGFVERRHFLKLAGMAGFGIATYSILWGTQQAVNSQTILADAHPVNPNPVSSDAALKRLLDGNKRFVQQKRQYPDESRERLRFVSKTQYPFAAILGCADSRVPAEIIFDQGLGNLFVVRVAGNVVNDLVTGSLEYSTTVLGSQLILILGHRRCGAVAQAIKNEPLSGKIGFVVEGIKPAVERVKLTTGDIQEDAVLANIQYQVEELAKSTILAKLVSVGKLKIVGACYDIDTGKVTVIS</sequence>
<dbReference type="InterPro" id="IPR001765">
    <property type="entry name" value="Carbonic_anhydrase"/>
</dbReference>
<dbReference type="InterPro" id="IPR036874">
    <property type="entry name" value="Carbonic_anhydrase_sf"/>
</dbReference>
<comment type="similarity">
    <text evidence="1">Belongs to the beta-class carbonic anhydrase family.</text>
</comment>
<keyword evidence="7" id="KW-0812">Transmembrane</keyword>
<dbReference type="InterPro" id="IPR015892">
    <property type="entry name" value="Carbonic_anhydrase_CS"/>
</dbReference>
<dbReference type="RefSeq" id="WP_039753209.1">
    <property type="nucleotide sequence ID" value="NZ_JTCM02000062.1"/>
</dbReference>
<protein>
    <recommendedName>
        <fullName evidence="2">carbonic anhydrase</fullName>
        <ecNumber evidence="2">4.2.1.1</ecNumber>
    </recommendedName>
</protein>
<dbReference type="GO" id="GO:0004089">
    <property type="term" value="F:carbonate dehydratase activity"/>
    <property type="evidence" value="ECO:0007669"/>
    <property type="project" value="UniProtKB-EC"/>
</dbReference>
<comment type="caution">
    <text evidence="8">The sequence shown here is derived from an EMBL/GenBank/DDBJ whole genome shotgun (WGS) entry which is preliminary data.</text>
</comment>
<feature type="binding site" evidence="6">
    <location>
        <position position="103"/>
    </location>
    <ligand>
        <name>Zn(2+)</name>
        <dbReference type="ChEBI" id="CHEBI:29105"/>
    </ligand>
</feature>
<dbReference type="SUPFAM" id="SSF53056">
    <property type="entry name" value="beta-carbonic anhydrase, cab"/>
    <property type="match status" value="1"/>
</dbReference>
<keyword evidence="3 6" id="KW-0862">Zinc</keyword>
<feature type="binding site" evidence="6">
    <location>
        <position position="154"/>
    </location>
    <ligand>
        <name>Zn(2+)</name>
        <dbReference type="ChEBI" id="CHEBI:29105"/>
    </ligand>
</feature>